<evidence type="ECO:0000313" key="3">
    <source>
        <dbReference type="Proteomes" id="UP001214576"/>
    </source>
</evidence>
<accession>A0AAD4XX36</accession>
<gene>
    <name evidence="2" type="ORF">MG293_020458</name>
</gene>
<proteinExistence type="predicted"/>
<feature type="compositionally biased region" description="Basic residues" evidence="1">
    <location>
        <begin position="93"/>
        <end position="103"/>
    </location>
</feature>
<feature type="region of interest" description="Disordered" evidence="1">
    <location>
        <begin position="45"/>
        <end position="64"/>
    </location>
</feature>
<organism evidence="2 3">
    <name type="scientific">Ovis ammon polii</name>
    <dbReference type="NCBI Taxonomy" id="230172"/>
    <lineage>
        <taxon>Eukaryota</taxon>
        <taxon>Metazoa</taxon>
        <taxon>Chordata</taxon>
        <taxon>Craniata</taxon>
        <taxon>Vertebrata</taxon>
        <taxon>Euteleostomi</taxon>
        <taxon>Mammalia</taxon>
        <taxon>Eutheria</taxon>
        <taxon>Laurasiatheria</taxon>
        <taxon>Artiodactyla</taxon>
        <taxon>Ruminantia</taxon>
        <taxon>Pecora</taxon>
        <taxon>Bovidae</taxon>
        <taxon>Caprinae</taxon>
        <taxon>Ovis</taxon>
    </lineage>
</organism>
<dbReference type="Proteomes" id="UP001214576">
    <property type="component" value="Unassembled WGS sequence"/>
</dbReference>
<reference evidence="2" key="1">
    <citation type="submission" date="2022-03" db="EMBL/GenBank/DDBJ databases">
        <title>Genomic analyses of argali, domestic sheep and their hybrids provide insights into chromosomal evolution, heterosis and genetic basis of agronomic traits.</title>
        <authorList>
            <person name="Li M."/>
        </authorList>
    </citation>
    <scope>NUCLEOTIDE SEQUENCE</scope>
    <source>
        <strain evidence="2">CAU-MHL-2022a</strain>
        <tissue evidence="2">Skin</tissue>
    </source>
</reference>
<dbReference type="EMBL" id="JAKZEL010000028">
    <property type="protein sequence ID" value="KAI4529210.1"/>
    <property type="molecule type" value="Genomic_DNA"/>
</dbReference>
<evidence type="ECO:0000313" key="2">
    <source>
        <dbReference type="EMBL" id="KAI4529210.1"/>
    </source>
</evidence>
<protein>
    <submittedName>
        <fullName evidence="2">Uncharacterized protein</fullName>
    </submittedName>
</protein>
<sequence>MKALTNRNCFLRIFALDSHGSATARLPWPLQALRHSPVRTAWKQTLHLTGETSRPALPRRTDMERERTQLEHSFTATPNAREGSEEAGPQLKHVPRGSTHRRSSGAPVTAPDRGAPLPRLPHSEDGKTAGKRTVPIYQAHCAKPHSTAFQLNMPSRLQNNNSNDLTINLSKITYHSIRA</sequence>
<dbReference type="AlphaFoldDB" id="A0AAD4XX36"/>
<name>A0AAD4XX36_OVIAM</name>
<evidence type="ECO:0000256" key="1">
    <source>
        <dbReference type="SAM" id="MobiDB-lite"/>
    </source>
</evidence>
<comment type="caution">
    <text evidence="2">The sequence shown here is derived from an EMBL/GenBank/DDBJ whole genome shotgun (WGS) entry which is preliminary data.</text>
</comment>
<feature type="region of interest" description="Disordered" evidence="1">
    <location>
        <begin position="71"/>
        <end position="129"/>
    </location>
</feature>
<keyword evidence="3" id="KW-1185">Reference proteome</keyword>